<feature type="region of interest" description="Disordered" evidence="1">
    <location>
        <begin position="299"/>
        <end position="341"/>
    </location>
</feature>
<evidence type="ECO:0008006" key="4">
    <source>
        <dbReference type="Google" id="ProtNLM"/>
    </source>
</evidence>
<protein>
    <recommendedName>
        <fullName evidence="4">MULE transposase domain-containing protein</fullName>
    </recommendedName>
</protein>
<dbReference type="EMBL" id="CAJNDS010002067">
    <property type="protein sequence ID" value="CAE7301351.1"/>
    <property type="molecule type" value="Genomic_DNA"/>
</dbReference>
<evidence type="ECO:0000313" key="3">
    <source>
        <dbReference type="Proteomes" id="UP000604046"/>
    </source>
</evidence>
<dbReference type="Proteomes" id="UP000604046">
    <property type="component" value="Unassembled WGS sequence"/>
</dbReference>
<dbReference type="OrthoDB" id="438088at2759"/>
<keyword evidence="3" id="KW-1185">Reference proteome</keyword>
<organism evidence="2 3">
    <name type="scientific">Symbiodinium natans</name>
    <dbReference type="NCBI Taxonomy" id="878477"/>
    <lineage>
        <taxon>Eukaryota</taxon>
        <taxon>Sar</taxon>
        <taxon>Alveolata</taxon>
        <taxon>Dinophyceae</taxon>
        <taxon>Suessiales</taxon>
        <taxon>Symbiodiniaceae</taxon>
        <taxon>Symbiodinium</taxon>
    </lineage>
</organism>
<evidence type="ECO:0000256" key="1">
    <source>
        <dbReference type="SAM" id="MobiDB-lite"/>
    </source>
</evidence>
<evidence type="ECO:0000313" key="2">
    <source>
        <dbReference type="EMBL" id="CAE7301351.1"/>
    </source>
</evidence>
<dbReference type="AlphaFoldDB" id="A0A812NSA9"/>
<proteinExistence type="predicted"/>
<gene>
    <name evidence="2" type="ORF">SNAT2548_LOCUS15850</name>
</gene>
<comment type="caution">
    <text evidence="2">The sequence shown here is derived from an EMBL/GenBank/DDBJ whole genome shotgun (WGS) entry which is preliminary data.</text>
</comment>
<feature type="compositionally biased region" description="Basic residues" evidence="1">
    <location>
        <begin position="312"/>
        <end position="324"/>
    </location>
</feature>
<name>A0A812NSA9_9DINO</name>
<sequence length="564" mass="63700">MEYETTANCAVHEGCHSGAGLVWRFRGRWETETTYKLHVSYADDHSGDVRAKTRSAKASSPTLSVQDHQHVIEAAEFLLMHGMKPTPSAVAVRLKAAGHDRVADKPMRSVLQWRHRNFGDATSEFLRSEEQFESFASQYMNPDVGPIAFSFLDVRAFSWVVLCVSFFDLLQEQHDAGLLEIFCLTSDFTFNLEWMGFSYGIIALIVMRKLAGLWRRSTWPLVVLCGKRENRDQYERGFAALKAELLRRNIRFPDQINLDYFAGSREAVSAIFPRVRQVPDMWHQRQNLIRNDRKGHAAKHLRQEGLSQSPKAKAKARAKPKAKAKAGAQARPKKQKQDAPHLSRRNIGAWLVLLTEFLFLPTRAFFHTILNAVLQRVQYVWQETRWLAYYQKQYVSQKPRQEQEDGSSFFWHGPWWSGPGSGLRGRPASQQPIESLNSAFKRLMRSFLSAMSGFGGGGGGRRQDFSQVDCSFPTYLVATCSYSGLGLYCSVFQIKSVSRRSAQAEHACRGCDFALRGLGDLGRAFACKRGAWPECGVPPSPARQPVHGLSHLPGRLDVVNWAGP</sequence>
<reference evidence="2" key="1">
    <citation type="submission" date="2021-02" db="EMBL/GenBank/DDBJ databases">
        <authorList>
            <person name="Dougan E. K."/>
            <person name="Rhodes N."/>
            <person name="Thang M."/>
            <person name="Chan C."/>
        </authorList>
    </citation>
    <scope>NUCLEOTIDE SEQUENCE</scope>
</reference>
<accession>A0A812NSA9</accession>